<organism evidence="1 2">
    <name type="scientific">Nonomuraea recticatena</name>
    <dbReference type="NCBI Taxonomy" id="46178"/>
    <lineage>
        <taxon>Bacteria</taxon>
        <taxon>Bacillati</taxon>
        <taxon>Actinomycetota</taxon>
        <taxon>Actinomycetes</taxon>
        <taxon>Streptosporangiales</taxon>
        <taxon>Streptosporangiaceae</taxon>
        <taxon>Nonomuraea</taxon>
    </lineage>
</organism>
<dbReference type="EMBL" id="BAAATE010000026">
    <property type="protein sequence ID" value="GAA2686058.1"/>
    <property type="molecule type" value="Genomic_DNA"/>
</dbReference>
<evidence type="ECO:0000313" key="1">
    <source>
        <dbReference type="EMBL" id="GAA2686058.1"/>
    </source>
</evidence>
<dbReference type="Proteomes" id="UP001501666">
    <property type="component" value="Unassembled WGS sequence"/>
</dbReference>
<dbReference type="RefSeq" id="WP_346153015.1">
    <property type="nucleotide sequence ID" value="NZ_BAAATE010000026.1"/>
</dbReference>
<reference evidence="1 2" key="1">
    <citation type="journal article" date="2019" name="Int. J. Syst. Evol. Microbiol.">
        <title>The Global Catalogue of Microorganisms (GCM) 10K type strain sequencing project: providing services to taxonomists for standard genome sequencing and annotation.</title>
        <authorList>
            <consortium name="The Broad Institute Genomics Platform"/>
            <consortium name="The Broad Institute Genome Sequencing Center for Infectious Disease"/>
            <person name="Wu L."/>
            <person name="Ma J."/>
        </authorList>
    </citation>
    <scope>NUCLEOTIDE SEQUENCE [LARGE SCALE GENOMIC DNA]</scope>
    <source>
        <strain evidence="1 2">JCM 6835</strain>
    </source>
</reference>
<accession>A0ABN3SVC9</accession>
<sequence length="212" mass="22701">MTTDPLTPFRWLQGQDCPLDDIYSVAFIRGRDPAEALRRFCSGAGREMSFAELTSEVGDFVMVTGGGEGGGYVGVAAAGDWCVAVEPSGWSAVIDERLARLSAGSEVVSVMRHDYADDHFAYAVDGTVITSFGLVTPDDRYGADKDRLNHLMREVGLPPDDTEDDDEWEARLDDLAQHGLARAFALAARLTGVTFTAGLLDGPLLAGPIADT</sequence>
<dbReference type="InterPro" id="IPR045592">
    <property type="entry name" value="DUF6461"/>
</dbReference>
<comment type="caution">
    <text evidence="1">The sequence shown here is derived from an EMBL/GenBank/DDBJ whole genome shotgun (WGS) entry which is preliminary data.</text>
</comment>
<evidence type="ECO:0000313" key="2">
    <source>
        <dbReference type="Proteomes" id="UP001501666"/>
    </source>
</evidence>
<dbReference type="Pfam" id="PF20062">
    <property type="entry name" value="DUF6461"/>
    <property type="match status" value="1"/>
</dbReference>
<name>A0ABN3SVC9_9ACTN</name>
<keyword evidence="2" id="KW-1185">Reference proteome</keyword>
<gene>
    <name evidence="1" type="ORF">GCM10010412_073420</name>
</gene>
<proteinExistence type="predicted"/>
<evidence type="ECO:0008006" key="3">
    <source>
        <dbReference type="Google" id="ProtNLM"/>
    </source>
</evidence>
<protein>
    <recommendedName>
        <fullName evidence="3">SUKH-4 immunity protein of toxin-antitoxin system</fullName>
    </recommendedName>
</protein>